<dbReference type="OrthoDB" id="9792313at2"/>
<dbReference type="InterPro" id="IPR042177">
    <property type="entry name" value="Cell/Rod_1"/>
</dbReference>
<evidence type="ECO:0000259" key="5">
    <source>
        <dbReference type="Pfam" id="PF04085"/>
    </source>
</evidence>
<dbReference type="PANTHER" id="PTHR34138:SF1">
    <property type="entry name" value="CELL SHAPE-DETERMINING PROTEIN MREC"/>
    <property type="match status" value="1"/>
</dbReference>
<evidence type="ECO:0000313" key="6">
    <source>
        <dbReference type="EMBL" id="RXK55658.1"/>
    </source>
</evidence>
<dbReference type="GO" id="GO:0008360">
    <property type="term" value="P:regulation of cell shape"/>
    <property type="evidence" value="ECO:0007669"/>
    <property type="project" value="UniProtKB-KW"/>
</dbReference>
<organism evidence="6 7">
    <name type="scientific">Oleiharenicola lentus</name>
    <dbReference type="NCBI Taxonomy" id="2508720"/>
    <lineage>
        <taxon>Bacteria</taxon>
        <taxon>Pseudomonadati</taxon>
        <taxon>Verrucomicrobiota</taxon>
        <taxon>Opitutia</taxon>
        <taxon>Opitutales</taxon>
        <taxon>Opitutaceae</taxon>
        <taxon>Oleiharenicola</taxon>
    </lineage>
</organism>
<dbReference type="InterPro" id="IPR055342">
    <property type="entry name" value="MreC_beta-barrel_core"/>
</dbReference>
<dbReference type="PANTHER" id="PTHR34138">
    <property type="entry name" value="CELL SHAPE-DETERMINING PROTEIN MREC"/>
    <property type="match status" value="1"/>
</dbReference>
<gene>
    <name evidence="6" type="ORF">ESB00_07155</name>
</gene>
<dbReference type="EMBL" id="SDHX01000001">
    <property type="protein sequence ID" value="RXK55658.1"/>
    <property type="molecule type" value="Genomic_DNA"/>
</dbReference>
<dbReference type="RefSeq" id="WP_129047023.1">
    <property type="nucleotide sequence ID" value="NZ_SDHX01000001.1"/>
</dbReference>
<dbReference type="Gene3D" id="2.40.10.340">
    <property type="entry name" value="Rod shape-determining protein MreC, domain 1"/>
    <property type="match status" value="1"/>
</dbReference>
<accession>A0A4Q1C9M0</accession>
<dbReference type="AlphaFoldDB" id="A0A4Q1C9M0"/>
<dbReference type="InterPro" id="IPR042175">
    <property type="entry name" value="Cell/Rod_MreC_2"/>
</dbReference>
<evidence type="ECO:0000256" key="4">
    <source>
        <dbReference type="ARBA" id="ARBA00032089"/>
    </source>
</evidence>
<evidence type="ECO:0000256" key="1">
    <source>
        <dbReference type="ARBA" id="ARBA00009369"/>
    </source>
</evidence>
<keyword evidence="3" id="KW-0133">Cell shape</keyword>
<comment type="similarity">
    <text evidence="1">Belongs to the MreC family.</text>
</comment>
<dbReference type="InterPro" id="IPR007221">
    <property type="entry name" value="MreC"/>
</dbReference>
<protein>
    <recommendedName>
        <fullName evidence="2">Cell shape-determining protein MreC</fullName>
    </recommendedName>
    <alternativeName>
        <fullName evidence="4">Cell shape protein MreC</fullName>
    </alternativeName>
</protein>
<dbReference type="Pfam" id="PF04085">
    <property type="entry name" value="MreC"/>
    <property type="match status" value="1"/>
</dbReference>
<keyword evidence="7" id="KW-1185">Reference proteome</keyword>
<dbReference type="Gene3D" id="2.40.10.350">
    <property type="entry name" value="Rod shape-determining protein MreC, domain 2"/>
    <property type="match status" value="1"/>
</dbReference>
<proteinExistence type="inferred from homology"/>
<sequence length="276" mass="30392">MFPKRFDHARPFVTLGVILLAWIFLPLGAKVFSRATFFEIQAPLVVADSFVRDLQDFWSNKTRSKEELLKAGREVAGLVAQYEYATSQNAQLQAEILRLENLLNLPPMPAFRLEPARVARRDFSAWWQRLIIRKGENYNLTVGAPVVFAGGVVGRITEVHRYTAVVDLVTSPTLRLAATVEGDTRPVSYQGGLNSSFSAPRGTVDFVPLDIAATASAPKRLVTSGMGVFPPGLTIGEITSLELSPDGLFRNGEVRLDQRLGTLTEVTVLIPLNPDE</sequence>
<evidence type="ECO:0000256" key="3">
    <source>
        <dbReference type="ARBA" id="ARBA00022960"/>
    </source>
</evidence>
<evidence type="ECO:0000313" key="7">
    <source>
        <dbReference type="Proteomes" id="UP000290218"/>
    </source>
</evidence>
<evidence type="ECO:0000256" key="2">
    <source>
        <dbReference type="ARBA" id="ARBA00013855"/>
    </source>
</evidence>
<dbReference type="Proteomes" id="UP000290218">
    <property type="component" value="Unassembled WGS sequence"/>
</dbReference>
<name>A0A4Q1C9M0_9BACT</name>
<dbReference type="GO" id="GO:0005886">
    <property type="term" value="C:plasma membrane"/>
    <property type="evidence" value="ECO:0007669"/>
    <property type="project" value="TreeGrafter"/>
</dbReference>
<reference evidence="6 7" key="1">
    <citation type="submission" date="2019-01" db="EMBL/GenBank/DDBJ databases">
        <title>Lacunisphaera sp. strain TWA-58.</title>
        <authorList>
            <person name="Chen W.-M."/>
        </authorList>
    </citation>
    <scope>NUCLEOTIDE SEQUENCE [LARGE SCALE GENOMIC DNA]</scope>
    <source>
        <strain evidence="6 7">TWA-58</strain>
    </source>
</reference>
<feature type="domain" description="Rod shape-determining protein MreC beta-barrel core" evidence="5">
    <location>
        <begin position="118"/>
        <end position="269"/>
    </location>
</feature>
<comment type="caution">
    <text evidence="6">The sequence shown here is derived from an EMBL/GenBank/DDBJ whole genome shotgun (WGS) entry which is preliminary data.</text>
</comment>